<organism evidence="1 2">
    <name type="scientific">Candidatus Woesebacteria bacterium RBG_13_36_22</name>
    <dbReference type="NCBI Taxonomy" id="1802478"/>
    <lineage>
        <taxon>Bacteria</taxon>
        <taxon>Candidatus Woeseibacteriota</taxon>
    </lineage>
</organism>
<reference evidence="1 2" key="1">
    <citation type="journal article" date="2016" name="Nat. Commun.">
        <title>Thousands of microbial genomes shed light on interconnected biogeochemical processes in an aquifer system.</title>
        <authorList>
            <person name="Anantharaman K."/>
            <person name="Brown C.T."/>
            <person name="Hug L.A."/>
            <person name="Sharon I."/>
            <person name="Castelle C.J."/>
            <person name="Probst A.J."/>
            <person name="Thomas B.C."/>
            <person name="Singh A."/>
            <person name="Wilkins M.J."/>
            <person name="Karaoz U."/>
            <person name="Brodie E.L."/>
            <person name="Williams K.H."/>
            <person name="Hubbard S.S."/>
            <person name="Banfield J.F."/>
        </authorList>
    </citation>
    <scope>NUCLEOTIDE SEQUENCE [LARGE SCALE GENOMIC DNA]</scope>
</reference>
<evidence type="ECO:0000313" key="2">
    <source>
        <dbReference type="Proteomes" id="UP000176939"/>
    </source>
</evidence>
<dbReference type="Proteomes" id="UP000176939">
    <property type="component" value="Unassembled WGS sequence"/>
</dbReference>
<proteinExistence type="predicted"/>
<name>A0A1F7X1I4_9BACT</name>
<dbReference type="AlphaFoldDB" id="A0A1F7X1I4"/>
<gene>
    <name evidence="1" type="ORF">A2Z67_02380</name>
</gene>
<evidence type="ECO:0000313" key="1">
    <source>
        <dbReference type="EMBL" id="OGM08831.1"/>
    </source>
</evidence>
<sequence>MRFKKIRNKKKFVEVHWVDSVSSGQWKSIDGIKKFSSKEFRIVTKGFLIMKNKKVVTIASSIGEDNTYISMIGIPRGCIKKIKFLN</sequence>
<comment type="caution">
    <text evidence="1">The sequence shown here is derived from an EMBL/GenBank/DDBJ whole genome shotgun (WGS) entry which is preliminary data.</text>
</comment>
<protein>
    <submittedName>
        <fullName evidence="1">Uncharacterized protein</fullName>
    </submittedName>
</protein>
<accession>A0A1F7X1I4</accession>
<dbReference type="EMBL" id="MGFQ01000035">
    <property type="protein sequence ID" value="OGM08831.1"/>
    <property type="molecule type" value="Genomic_DNA"/>
</dbReference>